<evidence type="ECO:0008006" key="3">
    <source>
        <dbReference type="Google" id="ProtNLM"/>
    </source>
</evidence>
<reference evidence="1 2" key="1">
    <citation type="submission" date="2023-11" db="EMBL/GenBank/DDBJ databases">
        <title>Bacillus jintuensis, isolated from a mudflat on the Beibu Gulf coast.</title>
        <authorList>
            <person name="Li M."/>
        </authorList>
    </citation>
    <scope>NUCLEOTIDE SEQUENCE [LARGE SCALE GENOMIC DNA]</scope>
    <source>
        <strain evidence="1 2">31A1R</strain>
    </source>
</reference>
<dbReference type="RefSeq" id="WP_322447153.1">
    <property type="nucleotide sequence ID" value="NZ_JAXOFX010000009.1"/>
</dbReference>
<proteinExistence type="predicted"/>
<evidence type="ECO:0000313" key="1">
    <source>
        <dbReference type="EMBL" id="MDZ5472852.1"/>
    </source>
</evidence>
<dbReference type="EMBL" id="JAXOFX010000009">
    <property type="protein sequence ID" value="MDZ5472852.1"/>
    <property type="molecule type" value="Genomic_DNA"/>
</dbReference>
<keyword evidence="2" id="KW-1185">Reference proteome</keyword>
<gene>
    <name evidence="1" type="ORF">SM124_14055</name>
</gene>
<dbReference type="Proteomes" id="UP001290455">
    <property type="component" value="Unassembled WGS sequence"/>
</dbReference>
<protein>
    <recommendedName>
        <fullName evidence="3">DUF4340 domain-containing protein</fullName>
    </recommendedName>
</protein>
<accession>A0ABU5J0H6</accession>
<evidence type="ECO:0000313" key="2">
    <source>
        <dbReference type="Proteomes" id="UP001290455"/>
    </source>
</evidence>
<comment type="caution">
    <text evidence="1">The sequence shown here is derived from an EMBL/GenBank/DDBJ whole genome shotgun (WGS) entry which is preliminary data.</text>
</comment>
<sequence>MKKKYILSAVGMLVILISMVIVDMQKVKNEEKPPLPTVFVGEKNVPAVYQSFSWHNGNKQKIKTKPVKTLVEPFNDLVVQFSEKDEPDELVIEMTNAKSYYLPYLESKVEDNQMKLPVYPATLELSIQAKWKDKGEATYRVAVDIEQKTSYQRWLSPSDDGYGLLIIDTENGSNSIHLPPHIAGKVLMMGSMGTQSIEKVREDFPELNIESIPTFVLLDQEKIVLNTNNKKEFISFFESKVGTAFENILPKTDNTISTLSIVNDYELIQKIDEKVSPFFLKSSPMYRTGHIFHENDGLHEYYPELPIEKFPVYFVFDQKGVAYQTYELDEFIQYLKDVFKD</sequence>
<organism evidence="1 2">
    <name type="scientific">Robertmurraya mangrovi</name>
    <dbReference type="NCBI Taxonomy" id="3098077"/>
    <lineage>
        <taxon>Bacteria</taxon>
        <taxon>Bacillati</taxon>
        <taxon>Bacillota</taxon>
        <taxon>Bacilli</taxon>
        <taxon>Bacillales</taxon>
        <taxon>Bacillaceae</taxon>
        <taxon>Robertmurraya</taxon>
    </lineage>
</organism>
<name>A0ABU5J0H6_9BACI</name>